<evidence type="ECO:0000256" key="8">
    <source>
        <dbReference type="ARBA" id="ARBA00023170"/>
    </source>
</evidence>
<comment type="similarity">
    <text evidence="2">Belongs to the G-protein coupled receptor 4 family.</text>
</comment>
<reference evidence="11 12" key="1">
    <citation type="submission" date="2017-06" db="EMBL/GenBank/DDBJ databases">
        <title>Ant-infecting Ophiocordyceps genomes reveal a high diversity of potential behavioral manipulation genes and a possible major role for enterotoxins.</title>
        <authorList>
            <person name="De Bekker C."/>
            <person name="Evans H.C."/>
            <person name="Brachmann A."/>
            <person name="Hughes D.P."/>
        </authorList>
    </citation>
    <scope>NUCLEOTIDE SEQUENCE [LARGE SCALE GENOMIC DNA]</scope>
    <source>
        <strain evidence="11 12">1348a</strain>
    </source>
</reference>
<dbReference type="PANTHER" id="PTHR28097">
    <property type="entry name" value="PHEROMONE A FACTOR RECEPTOR"/>
    <property type="match status" value="1"/>
</dbReference>
<dbReference type="GO" id="GO:0004932">
    <property type="term" value="F:mating-type factor pheromone receptor activity"/>
    <property type="evidence" value="ECO:0007669"/>
    <property type="project" value="InterPro"/>
</dbReference>
<comment type="caution">
    <text evidence="11">The sequence shown here is derived from an EMBL/GenBank/DDBJ whole genome shotgun (WGS) entry which is preliminary data.</text>
</comment>
<keyword evidence="7 10" id="KW-0472">Membrane</keyword>
<comment type="subcellular location">
    <subcellularLocation>
        <location evidence="1">Membrane</location>
        <topology evidence="1">Multi-pass membrane protein</topology>
    </subcellularLocation>
</comment>
<feature type="transmembrane region" description="Helical" evidence="10">
    <location>
        <begin position="187"/>
        <end position="210"/>
    </location>
</feature>
<dbReference type="OrthoDB" id="2874149at2759"/>
<evidence type="ECO:0000256" key="3">
    <source>
        <dbReference type="ARBA" id="ARBA00022507"/>
    </source>
</evidence>
<organism evidence="11 12">
    <name type="scientific">Ophiocordyceps australis</name>
    <dbReference type="NCBI Taxonomy" id="1399860"/>
    <lineage>
        <taxon>Eukaryota</taxon>
        <taxon>Fungi</taxon>
        <taxon>Dikarya</taxon>
        <taxon>Ascomycota</taxon>
        <taxon>Pezizomycotina</taxon>
        <taxon>Sordariomycetes</taxon>
        <taxon>Hypocreomycetidae</taxon>
        <taxon>Hypocreales</taxon>
        <taxon>Ophiocordycipitaceae</taxon>
        <taxon>Ophiocordyceps</taxon>
    </lineage>
</organism>
<evidence type="ECO:0008006" key="13">
    <source>
        <dbReference type="Google" id="ProtNLM"/>
    </source>
</evidence>
<evidence type="ECO:0000256" key="10">
    <source>
        <dbReference type="SAM" id="Phobius"/>
    </source>
</evidence>
<gene>
    <name evidence="11" type="ORF">CDD82_2856</name>
</gene>
<feature type="transmembrane region" description="Helical" evidence="10">
    <location>
        <begin position="34"/>
        <end position="56"/>
    </location>
</feature>
<dbReference type="PANTHER" id="PTHR28097:SF1">
    <property type="entry name" value="PHEROMONE A FACTOR RECEPTOR"/>
    <property type="match status" value="1"/>
</dbReference>
<feature type="transmembrane region" description="Helical" evidence="10">
    <location>
        <begin position="302"/>
        <end position="323"/>
    </location>
</feature>
<keyword evidence="8" id="KW-0675">Receptor</keyword>
<dbReference type="GO" id="GO:0005886">
    <property type="term" value="C:plasma membrane"/>
    <property type="evidence" value="ECO:0007669"/>
    <property type="project" value="TreeGrafter"/>
</dbReference>
<dbReference type="InterPro" id="IPR001499">
    <property type="entry name" value="GPCR_STE3"/>
</dbReference>
<dbReference type="AlphaFoldDB" id="A0A2C5ZMJ8"/>
<keyword evidence="3" id="KW-0589">Pheromone response</keyword>
<sequence length="469" mass="52244">MNQSTTMSSFTQDNPLIFRAPSPLSTPSSVTANLVARVSLSIIANMVCLVPLRLLYRNGEFAAAVLVMTVELLNLETIVLSLTWRNDDVDSFWPGYGLCDVDGFFHNAATSLYATCLLAIMRNLARQVGMMRASPLSCQEKKWRNVQQALVMFPLPVIQLAMTWPVTGQRFQVGTLVGCSWIPHPSWPNLVFFVLPIVVVGIITAVYAVLTYYRFRLVTKSTQPAISSDRSALRRSQRTKRRLYLMVISILVPYLPVVIAFGVINILNKHGLLPYDYYQMHSRTLPVPWNTIALFPSSDVPWLVTNVCYINILSSLSIFLFFGTTKDAINEYRCAFLALGLGRLFPRLREVYDPESSSRTWTSFGSSYTVASGKSKTSKLASSSSSGRWPSLHTLSTIDQDIAMAHNDLERGPDAIQTLGPDPVLSSCTAAAAHHRNPFLWRTTLNFTAPLGLFSFLSRHQSNKSSTPL</sequence>
<evidence type="ECO:0000256" key="4">
    <source>
        <dbReference type="ARBA" id="ARBA00022692"/>
    </source>
</evidence>
<evidence type="ECO:0000256" key="7">
    <source>
        <dbReference type="ARBA" id="ARBA00023136"/>
    </source>
</evidence>
<name>A0A2C5ZMJ8_9HYPO</name>
<evidence type="ECO:0000256" key="1">
    <source>
        <dbReference type="ARBA" id="ARBA00004141"/>
    </source>
</evidence>
<keyword evidence="6" id="KW-0297">G-protein coupled receptor</keyword>
<feature type="transmembrane region" description="Helical" evidence="10">
    <location>
        <begin position="146"/>
        <end position="167"/>
    </location>
</feature>
<keyword evidence="5 10" id="KW-1133">Transmembrane helix</keyword>
<dbReference type="GO" id="GO:0000750">
    <property type="term" value="P:pheromone-dependent signal transduction involved in conjugation with cellular fusion"/>
    <property type="evidence" value="ECO:0007669"/>
    <property type="project" value="TreeGrafter"/>
</dbReference>
<evidence type="ECO:0000313" key="12">
    <source>
        <dbReference type="Proteomes" id="UP000224854"/>
    </source>
</evidence>
<keyword evidence="12" id="KW-1185">Reference proteome</keyword>
<evidence type="ECO:0000256" key="2">
    <source>
        <dbReference type="ARBA" id="ARBA00011085"/>
    </source>
</evidence>
<evidence type="ECO:0000256" key="9">
    <source>
        <dbReference type="ARBA" id="ARBA00023224"/>
    </source>
</evidence>
<dbReference type="Proteomes" id="UP000224854">
    <property type="component" value="Unassembled WGS sequence"/>
</dbReference>
<accession>A0A2C5ZMJ8</accession>
<feature type="transmembrane region" description="Helical" evidence="10">
    <location>
        <begin position="104"/>
        <end position="125"/>
    </location>
</feature>
<feature type="transmembrane region" description="Helical" evidence="10">
    <location>
        <begin position="243"/>
        <end position="267"/>
    </location>
</feature>
<dbReference type="EMBL" id="NJEU01000021">
    <property type="protein sequence ID" value="PHH83245.1"/>
    <property type="molecule type" value="Genomic_DNA"/>
</dbReference>
<keyword evidence="4 10" id="KW-0812">Transmembrane</keyword>
<protein>
    <recommendedName>
        <fullName evidence="13">Pheromone a factor receptor</fullName>
    </recommendedName>
</protein>
<dbReference type="Pfam" id="PF02076">
    <property type="entry name" value="STE3"/>
    <property type="match status" value="1"/>
</dbReference>
<evidence type="ECO:0000256" key="6">
    <source>
        <dbReference type="ARBA" id="ARBA00023040"/>
    </source>
</evidence>
<proteinExistence type="inferred from homology"/>
<evidence type="ECO:0000256" key="5">
    <source>
        <dbReference type="ARBA" id="ARBA00022989"/>
    </source>
</evidence>
<feature type="transmembrane region" description="Helical" evidence="10">
    <location>
        <begin position="63"/>
        <end position="84"/>
    </location>
</feature>
<keyword evidence="9" id="KW-0807">Transducer</keyword>
<evidence type="ECO:0000313" key="11">
    <source>
        <dbReference type="EMBL" id="PHH83245.1"/>
    </source>
</evidence>
<dbReference type="CDD" id="cd14966">
    <property type="entry name" value="7tmD_STE3"/>
    <property type="match status" value="1"/>
</dbReference>